<dbReference type="AlphaFoldDB" id="A0A0E4GB84"/>
<proteinExistence type="predicted"/>
<evidence type="ECO:0000313" key="3">
    <source>
        <dbReference type="Proteomes" id="UP000045545"/>
    </source>
</evidence>
<evidence type="ECO:0000313" key="2">
    <source>
        <dbReference type="EMBL" id="CFX78397.1"/>
    </source>
</evidence>
<sequence length="74" mass="7963">MAVTSNSLASDLVLIMEDGIGASGQPRSKSRVFKGIKTDANNADVYDVAQTLIGLQSRLNQAIQRRDTVELTNV</sequence>
<organism evidence="2 3">
    <name type="scientific">Syntrophomonas zehnderi OL-4</name>
    <dbReference type="NCBI Taxonomy" id="690567"/>
    <lineage>
        <taxon>Bacteria</taxon>
        <taxon>Bacillati</taxon>
        <taxon>Bacillota</taxon>
        <taxon>Clostridia</taxon>
        <taxon>Eubacteriales</taxon>
        <taxon>Syntrophomonadaceae</taxon>
        <taxon>Syntrophomonas</taxon>
    </lineage>
</organism>
<dbReference type="RefSeq" id="WP_046498054.1">
    <property type="nucleotide sequence ID" value="NZ_CGIH01000029.1"/>
</dbReference>
<dbReference type="STRING" id="690567.1878"/>
<feature type="domain" description="DUF1659" evidence="1">
    <location>
        <begin position="2"/>
        <end position="73"/>
    </location>
</feature>
<protein>
    <recommendedName>
        <fullName evidence="1">DUF1659 domain-containing protein</fullName>
    </recommendedName>
</protein>
<dbReference type="Proteomes" id="UP000045545">
    <property type="component" value="Unassembled WGS sequence"/>
</dbReference>
<dbReference type="EMBL" id="CGIH01000029">
    <property type="protein sequence ID" value="CFX78397.1"/>
    <property type="molecule type" value="Genomic_DNA"/>
</dbReference>
<gene>
    <name evidence="2" type="ORF">1878</name>
</gene>
<keyword evidence="3" id="KW-1185">Reference proteome</keyword>
<dbReference type="Pfam" id="PF07872">
    <property type="entry name" value="DUF1659"/>
    <property type="match status" value="1"/>
</dbReference>
<name>A0A0E4GB84_9FIRM</name>
<dbReference type="InterPro" id="IPR012454">
    <property type="entry name" value="DUF1659"/>
</dbReference>
<evidence type="ECO:0000259" key="1">
    <source>
        <dbReference type="Pfam" id="PF07872"/>
    </source>
</evidence>
<reference evidence="2 3" key="1">
    <citation type="submission" date="2015-03" db="EMBL/GenBank/DDBJ databases">
        <authorList>
            <person name="Murphy D."/>
        </authorList>
    </citation>
    <scope>NUCLEOTIDE SEQUENCE [LARGE SCALE GENOMIC DNA]</scope>
    <source>
        <strain evidence="2 3">OL-4</strain>
    </source>
</reference>
<accession>A0A0E4GB84</accession>
<dbReference type="OrthoDB" id="1955198at2"/>